<proteinExistence type="predicted"/>
<protein>
    <submittedName>
        <fullName evidence="1">Uncharacterized protein</fullName>
    </submittedName>
</protein>
<dbReference type="GeneID" id="69965913"/>
<evidence type="ECO:0000313" key="1">
    <source>
        <dbReference type="EMBL" id="PLC59273.1"/>
    </source>
</evidence>
<dbReference type="RefSeq" id="WP_101767475.1">
    <property type="nucleotide sequence ID" value="NZ_BPPU01000003.1"/>
</dbReference>
<name>A0A2N4UW95_9GAMM</name>
<dbReference type="Proteomes" id="UP000234420">
    <property type="component" value="Unassembled WGS sequence"/>
</dbReference>
<organism evidence="1 2">
    <name type="scientific">Photobacterium carnosum</name>
    <dbReference type="NCBI Taxonomy" id="2023717"/>
    <lineage>
        <taxon>Bacteria</taxon>
        <taxon>Pseudomonadati</taxon>
        <taxon>Pseudomonadota</taxon>
        <taxon>Gammaproteobacteria</taxon>
        <taxon>Vibrionales</taxon>
        <taxon>Vibrionaceae</taxon>
        <taxon>Photobacterium</taxon>
    </lineage>
</organism>
<accession>A0A2N4UW95</accession>
<comment type="caution">
    <text evidence="1">The sequence shown here is derived from an EMBL/GenBank/DDBJ whole genome shotgun (WGS) entry which is preliminary data.</text>
</comment>
<reference evidence="1 2" key="1">
    <citation type="journal article" date="2018" name="Syst. Appl. Microbiol.">
        <title>Photobacterium carnosum sp. nov., isolated from spoiled modified atmosphere packaged poultry meat.</title>
        <authorList>
            <person name="Hilgarth M."/>
            <person name="Fuertes S."/>
            <person name="Ehrmann M."/>
            <person name="Vogel R.F."/>
        </authorList>
    </citation>
    <scope>NUCLEOTIDE SEQUENCE [LARGE SCALE GENOMIC DNA]</scope>
    <source>
        <strain evidence="1 2">TMW 2.2021</strain>
    </source>
</reference>
<sequence length="208" mass="23927">MTISSIKSDIKEAVEIKTTNNMVPKAEAMQYASDNNIKSMRAWFAFHNLRNGGSFRPQNIPGDPSKFYGKTGEWQGWPEFLGTEQKPTKTLTAEFVDLESCKEWFLANKISSVLMFRTFCKVKQRPSSIPAAPDKVYGVKFSELLAPKKERYLSFEKSKEKIAPMGFKNYLEFRQGRRDNMDILHDVPCNPDNIYSDSWVNWADFLGK</sequence>
<gene>
    <name evidence="1" type="ORF">CIK00_03120</name>
</gene>
<dbReference type="EMBL" id="NPIB01000002">
    <property type="protein sequence ID" value="PLC59273.1"/>
    <property type="molecule type" value="Genomic_DNA"/>
</dbReference>
<keyword evidence="2" id="KW-1185">Reference proteome</keyword>
<dbReference type="AlphaFoldDB" id="A0A2N4UW95"/>
<evidence type="ECO:0000313" key="2">
    <source>
        <dbReference type="Proteomes" id="UP000234420"/>
    </source>
</evidence>